<protein>
    <submittedName>
        <fullName evidence="1">Uncharacterized protein</fullName>
    </submittedName>
</protein>
<sequence length="112" mass="12109">MQRPQGGQHPVRFQPGVLGDLLRGGRAAAEPLLEFFDRLEDRPARLLKGTGEAHGSGAVTQMPPDLTRQLGKRVREEGVPQIRVIAVDGFDQADGGDLDEIVEVLSMAPETV</sequence>
<name>A0A143CAV2_9ACTN</name>
<reference evidence="2" key="1">
    <citation type="submission" date="2016-04" db="EMBL/GenBank/DDBJ databases">
        <authorList>
            <person name="Zhang B."/>
        </authorList>
    </citation>
    <scope>NUCLEOTIDE SEQUENCE [LARGE SCALE GENOMIC DNA]</scope>
    <source>
        <strain evidence="2">S10</strain>
    </source>
</reference>
<dbReference type="KEGG" id="stsi:A4E84_36940"/>
<organism evidence="1 2">
    <name type="scientific">Streptomyces qaidamensis</name>
    <dbReference type="NCBI Taxonomy" id="1783515"/>
    <lineage>
        <taxon>Bacteria</taxon>
        <taxon>Bacillati</taxon>
        <taxon>Actinomycetota</taxon>
        <taxon>Actinomycetes</taxon>
        <taxon>Kitasatosporales</taxon>
        <taxon>Streptomycetaceae</taxon>
        <taxon>Streptomyces</taxon>
        <taxon>Streptomyces aurantiacus group</taxon>
    </lineage>
</organism>
<proteinExistence type="predicted"/>
<gene>
    <name evidence="1" type="ORF">A4E84_36940</name>
</gene>
<dbReference type="Proteomes" id="UP000076096">
    <property type="component" value="Chromosome"/>
</dbReference>
<accession>A0A143CAV2</accession>
<keyword evidence="2" id="KW-1185">Reference proteome</keyword>
<dbReference type="AlphaFoldDB" id="A0A143CAV2"/>
<dbReference type="EMBL" id="CP015098">
    <property type="protein sequence ID" value="AMW14576.1"/>
    <property type="molecule type" value="Genomic_DNA"/>
</dbReference>
<evidence type="ECO:0000313" key="1">
    <source>
        <dbReference type="EMBL" id="AMW14576.1"/>
    </source>
</evidence>
<evidence type="ECO:0000313" key="2">
    <source>
        <dbReference type="Proteomes" id="UP000076096"/>
    </source>
</evidence>